<comment type="caution">
    <text evidence="3">The sequence shown here is derived from an EMBL/GenBank/DDBJ whole genome shotgun (WGS) entry which is preliminary data.</text>
</comment>
<keyword evidence="2" id="KW-0812">Transmembrane</keyword>
<accession>A0A8S1W6F3</accession>
<keyword evidence="2" id="KW-1133">Transmembrane helix</keyword>
<evidence type="ECO:0000256" key="1">
    <source>
        <dbReference type="SAM" id="MobiDB-lite"/>
    </source>
</evidence>
<proteinExistence type="predicted"/>
<feature type="compositionally biased region" description="Basic and acidic residues" evidence="1">
    <location>
        <begin position="38"/>
        <end position="58"/>
    </location>
</feature>
<gene>
    <name evidence="3" type="ORF">POCTA_138.1.T0840125</name>
</gene>
<keyword evidence="2" id="KW-0472">Membrane</keyword>
<evidence type="ECO:0000313" key="4">
    <source>
        <dbReference type="Proteomes" id="UP000683925"/>
    </source>
</evidence>
<keyword evidence="4" id="KW-1185">Reference proteome</keyword>
<protein>
    <recommendedName>
        <fullName evidence="5">Transmembrane protein</fullName>
    </recommendedName>
</protein>
<dbReference type="OrthoDB" id="298503at2759"/>
<dbReference type="AlphaFoldDB" id="A0A8S1W6F3"/>
<organism evidence="3 4">
    <name type="scientific">Paramecium octaurelia</name>
    <dbReference type="NCBI Taxonomy" id="43137"/>
    <lineage>
        <taxon>Eukaryota</taxon>
        <taxon>Sar</taxon>
        <taxon>Alveolata</taxon>
        <taxon>Ciliophora</taxon>
        <taxon>Intramacronucleata</taxon>
        <taxon>Oligohymenophorea</taxon>
        <taxon>Peniculida</taxon>
        <taxon>Parameciidae</taxon>
        <taxon>Paramecium</taxon>
    </lineage>
</organism>
<feature type="transmembrane region" description="Helical" evidence="2">
    <location>
        <begin position="91"/>
        <end position="110"/>
    </location>
</feature>
<dbReference type="EMBL" id="CAJJDP010000083">
    <property type="protein sequence ID" value="CAD8184890.1"/>
    <property type="molecule type" value="Genomic_DNA"/>
</dbReference>
<dbReference type="Proteomes" id="UP000683925">
    <property type="component" value="Unassembled WGS sequence"/>
</dbReference>
<evidence type="ECO:0008006" key="5">
    <source>
        <dbReference type="Google" id="ProtNLM"/>
    </source>
</evidence>
<evidence type="ECO:0000256" key="2">
    <source>
        <dbReference type="SAM" id="Phobius"/>
    </source>
</evidence>
<reference evidence="3" key="1">
    <citation type="submission" date="2021-01" db="EMBL/GenBank/DDBJ databases">
        <authorList>
            <consortium name="Genoscope - CEA"/>
            <person name="William W."/>
        </authorList>
    </citation>
    <scope>NUCLEOTIDE SEQUENCE</scope>
</reference>
<feature type="region of interest" description="Disordered" evidence="1">
    <location>
        <begin position="38"/>
        <end position="64"/>
    </location>
</feature>
<sequence>MDFDIFVDHSHHFNMDHYNNHGNSHVQSNYHAERFFPKNSTDEQHNNHPKHSTDEQHNNHHKHNILPYNEDDSDDVSCEYESKRNNQNKYVLLYLLFFFLLGIIFIWLAYKSYYSYEGSLDNYKYIIENWQQQPIESIRLTFDKCNQGEINLIQYKWPGTNNGCDCPDSPILKHNNKKHQFLFHKAEYEDRVCQEQYMDYSCVGIVAINPIDFNRFPSKTQEEGFKLCAVLEKDNSFYSHHPNSEECPKGQIKCGNQPDYFYCTSQPQCPIFEIGFKDVSEVQDAQEQTEKGFTLLYNRKSDYKLPLVEVRVSEGEGICMKNHERGLTSGRTEYSLMKEEKTECEIDKRFIKLESSNEVQFY</sequence>
<evidence type="ECO:0000313" key="3">
    <source>
        <dbReference type="EMBL" id="CAD8184890.1"/>
    </source>
</evidence>
<name>A0A8S1W6F3_PAROT</name>
<dbReference type="OMA" id="DEQHNNH"/>